<feature type="compositionally biased region" description="Polar residues" evidence="1">
    <location>
        <begin position="218"/>
        <end position="230"/>
    </location>
</feature>
<name>A0AAW0Q0W6_9GOBI</name>
<comment type="caution">
    <text evidence="2">The sequence shown here is derived from an EMBL/GenBank/DDBJ whole genome shotgun (WGS) entry which is preliminary data.</text>
</comment>
<evidence type="ECO:0008006" key="4">
    <source>
        <dbReference type="Google" id="ProtNLM"/>
    </source>
</evidence>
<dbReference type="AlphaFoldDB" id="A0AAW0Q0W6"/>
<dbReference type="Proteomes" id="UP001460270">
    <property type="component" value="Unassembled WGS sequence"/>
</dbReference>
<evidence type="ECO:0000313" key="3">
    <source>
        <dbReference type="Proteomes" id="UP001460270"/>
    </source>
</evidence>
<evidence type="ECO:0000256" key="1">
    <source>
        <dbReference type="SAM" id="MobiDB-lite"/>
    </source>
</evidence>
<sequence>MSERLCFVSDKVDHAKAGLACPHQTDEGVQLLEGIFTYALAPPPWQRVRSPRLSHGPLGCLTYTIITPSSPGQASAKGADNPLFCSSSLRRVTLYPLNPGRDTPNSPLLHLARAKVSKTRCWQTWIHHFTHLEAAGVSPRRDPLLHPDRRAPVPGCVSPAPVPPPPSADALNGSLIDAPDSHHSSQQSLGSAQKSSWSRDSSSSPLSHGEEDHVYSFPNKQKSSDPSTAAMTAAMGSNLSELDRLLLELNTVQQSAPPSPPQESKMLLK</sequence>
<reference evidence="3" key="1">
    <citation type="submission" date="2024-04" db="EMBL/GenBank/DDBJ databases">
        <title>Salinicola lusitanus LLJ914,a marine bacterium isolated from the Okinawa Trough.</title>
        <authorList>
            <person name="Li J."/>
        </authorList>
    </citation>
    <scope>NUCLEOTIDE SEQUENCE [LARGE SCALE GENOMIC DNA]</scope>
</reference>
<feature type="compositionally biased region" description="Basic and acidic residues" evidence="1">
    <location>
        <begin position="139"/>
        <end position="151"/>
    </location>
</feature>
<keyword evidence="3" id="KW-1185">Reference proteome</keyword>
<feature type="compositionally biased region" description="Low complexity" evidence="1">
    <location>
        <begin position="191"/>
        <end position="207"/>
    </location>
</feature>
<accession>A0AAW0Q0W6</accession>
<feature type="region of interest" description="Disordered" evidence="1">
    <location>
        <begin position="250"/>
        <end position="269"/>
    </location>
</feature>
<dbReference type="Pfam" id="PF03535">
    <property type="entry name" value="Paxillin"/>
    <property type="match status" value="1"/>
</dbReference>
<evidence type="ECO:0000313" key="2">
    <source>
        <dbReference type="EMBL" id="KAK7933943.1"/>
    </source>
</evidence>
<proteinExistence type="predicted"/>
<dbReference type="InterPro" id="IPR000318">
    <property type="entry name" value="Nase_comp1_CS"/>
</dbReference>
<dbReference type="PROSITE" id="PS00699">
    <property type="entry name" value="NITROGENASE_1_1"/>
    <property type="match status" value="1"/>
</dbReference>
<protein>
    <recommendedName>
        <fullName evidence="4">Neogenin C-terminal domain-containing protein</fullName>
    </recommendedName>
</protein>
<feature type="region of interest" description="Disordered" evidence="1">
    <location>
        <begin position="136"/>
        <end position="236"/>
    </location>
</feature>
<dbReference type="EMBL" id="JBBPFD010000003">
    <property type="protein sequence ID" value="KAK7933943.1"/>
    <property type="molecule type" value="Genomic_DNA"/>
</dbReference>
<gene>
    <name evidence="2" type="ORF">WMY93_004839</name>
</gene>
<organism evidence="2 3">
    <name type="scientific">Mugilogobius chulae</name>
    <name type="common">yellowstripe goby</name>
    <dbReference type="NCBI Taxonomy" id="88201"/>
    <lineage>
        <taxon>Eukaryota</taxon>
        <taxon>Metazoa</taxon>
        <taxon>Chordata</taxon>
        <taxon>Craniata</taxon>
        <taxon>Vertebrata</taxon>
        <taxon>Euteleostomi</taxon>
        <taxon>Actinopterygii</taxon>
        <taxon>Neopterygii</taxon>
        <taxon>Teleostei</taxon>
        <taxon>Neoteleostei</taxon>
        <taxon>Acanthomorphata</taxon>
        <taxon>Gobiaria</taxon>
        <taxon>Gobiiformes</taxon>
        <taxon>Gobioidei</taxon>
        <taxon>Gobiidae</taxon>
        <taxon>Gobionellinae</taxon>
        <taxon>Mugilogobius</taxon>
    </lineage>
</organism>